<evidence type="ECO:0000256" key="2">
    <source>
        <dbReference type="SAM" id="SignalP"/>
    </source>
</evidence>
<feature type="signal peptide" evidence="2">
    <location>
        <begin position="1"/>
        <end position="19"/>
    </location>
</feature>
<protein>
    <submittedName>
        <fullName evidence="3">Uncharacterized protein</fullName>
    </submittedName>
</protein>
<dbReference type="AlphaFoldDB" id="A0A7D6A1U4"/>
<gene>
    <name evidence="3" type="ORF">HZ283_11205</name>
</gene>
<feature type="coiled-coil region" evidence="1">
    <location>
        <begin position="55"/>
        <end position="100"/>
    </location>
</feature>
<organism evidence="3">
    <name type="scientific">Proteus mirabilis</name>
    <dbReference type="NCBI Taxonomy" id="584"/>
    <lineage>
        <taxon>Bacteria</taxon>
        <taxon>Pseudomonadati</taxon>
        <taxon>Pseudomonadota</taxon>
        <taxon>Gammaproteobacteria</taxon>
        <taxon>Enterobacterales</taxon>
        <taxon>Morganellaceae</taxon>
        <taxon>Proteus</taxon>
    </lineage>
</organism>
<keyword evidence="1" id="KW-0175">Coiled coil</keyword>
<proteinExistence type="predicted"/>
<reference evidence="3" key="1">
    <citation type="submission" date="2020-07" db="EMBL/GenBank/DDBJ databases">
        <title>Hypervirulent multi-drug resistant Proteus mirabilis strain with mosaic plasmid.</title>
        <authorList>
            <person name="Shelenkov A."/>
            <person name="Mikhaylova Y.V."/>
            <person name="Yanushevich Y.G."/>
            <person name="Petrova L."/>
            <person name="Fomina V."/>
            <person name="Zamyatin M."/>
            <person name="Shagin D."/>
        </authorList>
    </citation>
    <scope>NUCLEOTIDE SEQUENCE</scope>
    <source>
        <strain evidence="3">CriePir89</strain>
    </source>
</reference>
<dbReference type="EMBL" id="CP059056">
    <property type="protein sequence ID" value="QLJ17635.1"/>
    <property type="molecule type" value="Genomic_DNA"/>
</dbReference>
<name>A0A7D6A1U4_PROMI</name>
<feature type="chain" id="PRO_5027604020" evidence="2">
    <location>
        <begin position="20"/>
        <end position="104"/>
    </location>
</feature>
<sequence length="104" mass="12238">MMKNLLLITSLLFSFNAYSYVYGGSNLYGSNYPSFNDMEPSRPYTDDQYSWQNYKNEAERYVDAAKEYVDKANNDIQRIQEAKSEAIENANRVIEEYNRNVRGY</sequence>
<accession>A0A7D6A1U4</accession>
<evidence type="ECO:0000313" key="3">
    <source>
        <dbReference type="EMBL" id="QLJ17635.1"/>
    </source>
</evidence>
<keyword evidence="2" id="KW-0732">Signal</keyword>
<evidence type="ECO:0000256" key="1">
    <source>
        <dbReference type="SAM" id="Coils"/>
    </source>
</evidence>